<dbReference type="InterPro" id="IPR013351">
    <property type="entry name" value="T3SS_TyeA-rel"/>
</dbReference>
<protein>
    <submittedName>
        <fullName evidence="4">Type III secretion system TyeA family effector delivery regulator</fullName>
    </submittedName>
</protein>
<dbReference type="Pfam" id="PF07201">
    <property type="entry name" value="HrpJ"/>
    <property type="match status" value="1"/>
</dbReference>
<dbReference type="Pfam" id="PF09059">
    <property type="entry name" value="TyeA"/>
    <property type="match status" value="1"/>
</dbReference>
<organism evidence="4 5">
    <name type="scientific">Cupriavidus gilardii J11</name>
    <dbReference type="NCBI Taxonomy" id="936133"/>
    <lineage>
        <taxon>Bacteria</taxon>
        <taxon>Pseudomonadati</taxon>
        <taxon>Pseudomonadota</taxon>
        <taxon>Betaproteobacteria</taxon>
        <taxon>Burkholderiales</taxon>
        <taxon>Burkholderiaceae</taxon>
        <taxon>Cupriavidus</taxon>
    </lineage>
</organism>
<feature type="domain" description="Hypersensitivity response secretion-like HrpJ" evidence="2">
    <location>
        <begin position="102"/>
        <end position="212"/>
    </location>
</feature>
<dbReference type="EMBL" id="VLJN01000020">
    <property type="protein sequence ID" value="TWG84965.1"/>
    <property type="molecule type" value="Genomic_DNA"/>
</dbReference>
<name>A0A562BIF2_9BURK</name>
<feature type="region of interest" description="Disordered" evidence="1">
    <location>
        <begin position="355"/>
        <end position="386"/>
    </location>
</feature>
<dbReference type="NCBIfam" id="TIGR02511">
    <property type="entry name" value="type_III_tyeA"/>
    <property type="match status" value="1"/>
</dbReference>
<feature type="compositionally biased region" description="Low complexity" evidence="1">
    <location>
        <begin position="16"/>
        <end position="38"/>
    </location>
</feature>
<keyword evidence="5" id="KW-1185">Reference proteome</keyword>
<evidence type="ECO:0000313" key="5">
    <source>
        <dbReference type="Proteomes" id="UP000318141"/>
    </source>
</evidence>
<dbReference type="SUPFAM" id="SSF140591">
    <property type="entry name" value="Type III secretion system domain"/>
    <property type="match status" value="1"/>
</dbReference>
<sequence length="386" mass="42342">MTNKVQSPTPVPRPAAPVTAPATVQQAGVPMPQRGPQQMMPARSAIDLAAKALNVTRRMAESGIANVHAAKLHALLRGDRRNEALVARAFVGKLAKSLLSAKDPRIEHLLQQFIGLDDEDELFSVLDKAELHPAAMALVLAAMAEQHRPGRRRTRLEDRLAKQLGSGRDWELAMLGWLEFGAMQPELMTQLKNLYQRAGVVQQGLAAFFAELSGVGDRRRKVKVLIRALGAELAGLDDDPPEGVRLAAVVRDLKRLLIFLGCEEQCARIAIGLGQPTVETDAVLGLLIRMIDQGWLYADWLQAACEAIPLEPRRGFKLARDINRMVKLLPDPCFRDDDHRDQVLSALAEFIERGEDLDQAEPEAPPSNAQDVAEASPDPQQDGESC</sequence>
<proteinExistence type="predicted"/>
<dbReference type="GO" id="GO:0046903">
    <property type="term" value="P:secretion"/>
    <property type="evidence" value="ECO:0007669"/>
    <property type="project" value="InterPro"/>
</dbReference>
<evidence type="ECO:0000259" key="3">
    <source>
        <dbReference type="Pfam" id="PF09059"/>
    </source>
</evidence>
<evidence type="ECO:0000313" key="4">
    <source>
        <dbReference type="EMBL" id="TWG84965.1"/>
    </source>
</evidence>
<dbReference type="InterPro" id="IPR038347">
    <property type="entry name" value="TyeA_sf"/>
</dbReference>
<dbReference type="InterPro" id="IPR015144">
    <property type="entry name" value="T3SS_TyeA"/>
</dbReference>
<comment type="caution">
    <text evidence="4">The sequence shown here is derived from an EMBL/GenBank/DDBJ whole genome shotgun (WGS) entry which is preliminary data.</text>
</comment>
<feature type="region of interest" description="Disordered" evidence="1">
    <location>
        <begin position="1"/>
        <end position="38"/>
    </location>
</feature>
<dbReference type="InterPro" id="IPR010812">
    <property type="entry name" value="HrpJ-like"/>
</dbReference>
<evidence type="ECO:0000256" key="1">
    <source>
        <dbReference type="SAM" id="MobiDB-lite"/>
    </source>
</evidence>
<feature type="domain" description="Type III secretion system effector delivery regulator TyeA" evidence="3">
    <location>
        <begin position="285"/>
        <end position="351"/>
    </location>
</feature>
<gene>
    <name evidence="4" type="ORF">L602_002700000570</name>
</gene>
<dbReference type="Proteomes" id="UP000318141">
    <property type="component" value="Unassembled WGS sequence"/>
</dbReference>
<dbReference type="GO" id="GO:0019867">
    <property type="term" value="C:outer membrane"/>
    <property type="evidence" value="ECO:0007669"/>
    <property type="project" value="InterPro"/>
</dbReference>
<reference evidence="4 5" key="1">
    <citation type="submission" date="2019-07" db="EMBL/GenBank/DDBJ databases">
        <title>Genome sequencing of lignin-degrading bacterial isolates.</title>
        <authorList>
            <person name="Gladden J."/>
        </authorList>
    </citation>
    <scope>NUCLEOTIDE SEQUENCE [LARGE SCALE GENOMIC DNA]</scope>
    <source>
        <strain evidence="4 5">J11</strain>
    </source>
</reference>
<accession>A0A562BIF2</accession>
<evidence type="ECO:0000259" key="2">
    <source>
        <dbReference type="Pfam" id="PF07201"/>
    </source>
</evidence>
<dbReference type="AlphaFoldDB" id="A0A562BIF2"/>
<dbReference type="Gene3D" id="1.20.1280.80">
    <property type="match status" value="1"/>
</dbReference>